<dbReference type="InterPro" id="IPR053135">
    <property type="entry name" value="AKR2_Oxidoreductase"/>
</dbReference>
<organism evidence="3 4">
    <name type="scientific">Persicimonas caeni</name>
    <dbReference type="NCBI Taxonomy" id="2292766"/>
    <lineage>
        <taxon>Bacteria</taxon>
        <taxon>Deltaproteobacteria</taxon>
        <taxon>Bradymonadales</taxon>
        <taxon>Bradymonadaceae</taxon>
        <taxon>Persicimonas</taxon>
    </lineage>
</organism>
<name>A0A4Y6PQK6_PERCE</name>
<reference evidence="3 4" key="1">
    <citation type="submission" date="2019-06" db="EMBL/GenBank/DDBJ databases">
        <title>Persicimonas caeni gen. nov., sp. nov., a predatory bacterium isolated from solar saltern.</title>
        <authorList>
            <person name="Wang S."/>
        </authorList>
    </citation>
    <scope>NUCLEOTIDE SEQUENCE [LARGE SCALE GENOMIC DNA]</scope>
    <source>
        <strain evidence="3 4">YN101</strain>
    </source>
</reference>
<protein>
    <submittedName>
        <fullName evidence="3">Aldo/keto reductase</fullName>
    </submittedName>
</protein>
<accession>A0A5B8Y2B2</accession>
<dbReference type="RefSeq" id="WP_141197022.1">
    <property type="nucleotide sequence ID" value="NZ_CP041186.1"/>
</dbReference>
<dbReference type="Pfam" id="PF00248">
    <property type="entry name" value="Aldo_ket_red"/>
    <property type="match status" value="1"/>
</dbReference>
<dbReference type="PROSITE" id="PS51318">
    <property type="entry name" value="TAT"/>
    <property type="match status" value="1"/>
</dbReference>
<dbReference type="InterPro" id="IPR006311">
    <property type="entry name" value="TAT_signal"/>
</dbReference>
<dbReference type="PANTHER" id="PTHR43312:SF1">
    <property type="entry name" value="NADP-DEPENDENT OXIDOREDUCTASE DOMAIN-CONTAINING PROTEIN"/>
    <property type="match status" value="1"/>
</dbReference>
<keyword evidence="4" id="KW-1185">Reference proteome</keyword>
<dbReference type="PANTHER" id="PTHR43312">
    <property type="entry name" value="D-THREO-ALDOSE 1-DEHYDROGENASE"/>
    <property type="match status" value="1"/>
</dbReference>
<dbReference type="SUPFAM" id="SSF51430">
    <property type="entry name" value="NAD(P)-linked oxidoreductase"/>
    <property type="match status" value="1"/>
</dbReference>
<evidence type="ECO:0000256" key="1">
    <source>
        <dbReference type="SAM" id="SignalP"/>
    </source>
</evidence>
<feature type="domain" description="NADP-dependent oxidoreductase" evidence="2">
    <location>
        <begin position="49"/>
        <end position="295"/>
    </location>
</feature>
<evidence type="ECO:0000259" key="2">
    <source>
        <dbReference type="Pfam" id="PF00248"/>
    </source>
</evidence>
<sequence>MDKITRRTMLAALGGGVAAAALFPFGAQASPDDLITKKIPSSGEQMPVIGMGTWQTFNVGGDPELLKQRTEVLAAFFKGGGRIIDSSPMYGSSQDALGWGLNKLGDPKRLFAADKVWTSDGDETVEQIVESRKEWDIPRFDLMQVHNLVAWQEHLPKLQKLKADNKIRYVGITTSHGRRHGEFEEVMKTQDLDFVQLTYNMIDREVEERLLPLAAERNIAVIANRPFRGGGLVDRYQGKHKLPAWASEIECANWPQFLLKFIVSHPAVTCAIPATTKVEHMRENMGAARGKLPDAKTRKRMLEYVASL</sequence>
<proteinExistence type="predicted"/>
<dbReference type="OrthoDB" id="9783572at2"/>
<dbReference type="InterPro" id="IPR023210">
    <property type="entry name" value="NADP_OxRdtase_dom"/>
</dbReference>
<keyword evidence="1" id="KW-0732">Signal</keyword>
<dbReference type="Proteomes" id="UP000315995">
    <property type="component" value="Chromosome"/>
</dbReference>
<dbReference type="InterPro" id="IPR036812">
    <property type="entry name" value="NAD(P)_OxRdtase_dom_sf"/>
</dbReference>
<dbReference type="Gene3D" id="3.20.20.100">
    <property type="entry name" value="NADP-dependent oxidoreductase domain"/>
    <property type="match status" value="1"/>
</dbReference>
<gene>
    <name evidence="3" type="ORF">FIV42_07225</name>
</gene>
<dbReference type="CDD" id="cd19095">
    <property type="entry name" value="AKR_PA4992-like"/>
    <property type="match status" value="1"/>
</dbReference>
<accession>A0A4Y6PQK6</accession>
<dbReference type="AlphaFoldDB" id="A0A4Y6PQK6"/>
<feature type="signal peptide" evidence="1">
    <location>
        <begin position="1"/>
        <end position="29"/>
    </location>
</feature>
<evidence type="ECO:0000313" key="3">
    <source>
        <dbReference type="EMBL" id="QDG50530.1"/>
    </source>
</evidence>
<feature type="chain" id="PRO_5030106251" evidence="1">
    <location>
        <begin position="30"/>
        <end position="308"/>
    </location>
</feature>
<evidence type="ECO:0000313" key="4">
    <source>
        <dbReference type="Proteomes" id="UP000315995"/>
    </source>
</evidence>
<dbReference type="EMBL" id="CP041186">
    <property type="protein sequence ID" value="QDG50530.1"/>
    <property type="molecule type" value="Genomic_DNA"/>
</dbReference>